<dbReference type="GO" id="GO:0034088">
    <property type="term" value="P:maintenance of mitotic sister chromatid cohesion"/>
    <property type="evidence" value="ECO:0007669"/>
    <property type="project" value="TreeGrafter"/>
</dbReference>
<dbReference type="PANTHER" id="PTHR13395">
    <property type="entry name" value="SISTER CHROMATID COHESION PROTEIN DCC1-RELATED"/>
    <property type="match status" value="1"/>
</dbReference>
<name>A0A7R9AEK8_9CRUS</name>
<dbReference type="PANTHER" id="PTHR13395:SF6">
    <property type="entry name" value="SISTER CHROMATID COHESION PROTEIN DCC1"/>
    <property type="match status" value="1"/>
</dbReference>
<comment type="similarity">
    <text evidence="1">Belongs to the DCC1 family.</text>
</comment>
<keyword evidence="3" id="KW-0235">DNA replication</keyword>
<dbReference type="GO" id="GO:0000785">
    <property type="term" value="C:chromatin"/>
    <property type="evidence" value="ECO:0007669"/>
    <property type="project" value="TreeGrafter"/>
</dbReference>
<dbReference type="GO" id="GO:0006260">
    <property type="term" value="P:DNA replication"/>
    <property type="evidence" value="ECO:0007669"/>
    <property type="project" value="UniProtKB-KW"/>
</dbReference>
<dbReference type="OrthoDB" id="5199543at2759"/>
<evidence type="ECO:0000256" key="2">
    <source>
        <dbReference type="ARBA" id="ARBA00017682"/>
    </source>
</evidence>
<keyword evidence="5" id="KW-1185">Reference proteome</keyword>
<dbReference type="GO" id="GO:0000775">
    <property type="term" value="C:chromosome, centromeric region"/>
    <property type="evidence" value="ECO:0007669"/>
    <property type="project" value="TreeGrafter"/>
</dbReference>
<sequence length="117" mass="13313">MACAEGLQLGLKTSLNQLRGLALVDECSSPAVVRLFPVSRLPGNIVDAFKTLFKLRDKWILDEILPYIETTEKSLDENGEKKNVMKKLYGKAQKEEGSWARAWDRRGRKEDYVKIGE</sequence>
<dbReference type="Pfam" id="PF09724">
    <property type="entry name" value="Dcc1"/>
    <property type="match status" value="1"/>
</dbReference>
<gene>
    <name evidence="4" type="ORF">DSTB1V02_LOCUS12400</name>
</gene>
<dbReference type="EMBL" id="CAJPEV010004662">
    <property type="protein sequence ID" value="CAG0902136.1"/>
    <property type="molecule type" value="Genomic_DNA"/>
</dbReference>
<dbReference type="AlphaFoldDB" id="A0A7R9AEK8"/>
<accession>A0A7R9AEK8</accession>
<dbReference type="InterPro" id="IPR019128">
    <property type="entry name" value="Dcc1"/>
</dbReference>
<evidence type="ECO:0000256" key="3">
    <source>
        <dbReference type="ARBA" id="ARBA00022705"/>
    </source>
</evidence>
<proteinExistence type="inferred from homology"/>
<dbReference type="Proteomes" id="UP000677054">
    <property type="component" value="Unassembled WGS sequence"/>
</dbReference>
<evidence type="ECO:0000313" key="5">
    <source>
        <dbReference type="Proteomes" id="UP000677054"/>
    </source>
</evidence>
<dbReference type="GO" id="GO:0031390">
    <property type="term" value="C:Ctf18 RFC-like complex"/>
    <property type="evidence" value="ECO:0007669"/>
    <property type="project" value="InterPro"/>
</dbReference>
<reference evidence="4" key="1">
    <citation type="submission" date="2020-11" db="EMBL/GenBank/DDBJ databases">
        <authorList>
            <person name="Tran Van P."/>
        </authorList>
    </citation>
    <scope>NUCLEOTIDE SEQUENCE</scope>
</reference>
<dbReference type="EMBL" id="LR904179">
    <property type="protein sequence ID" value="CAD7252642.1"/>
    <property type="molecule type" value="Genomic_DNA"/>
</dbReference>
<protein>
    <recommendedName>
        <fullName evidence="2">Sister chromatid cohesion protein DCC1</fullName>
    </recommendedName>
</protein>
<evidence type="ECO:0000313" key="4">
    <source>
        <dbReference type="EMBL" id="CAD7252642.1"/>
    </source>
</evidence>
<evidence type="ECO:0000256" key="1">
    <source>
        <dbReference type="ARBA" id="ARBA00007017"/>
    </source>
</evidence>
<organism evidence="4">
    <name type="scientific">Darwinula stevensoni</name>
    <dbReference type="NCBI Taxonomy" id="69355"/>
    <lineage>
        <taxon>Eukaryota</taxon>
        <taxon>Metazoa</taxon>
        <taxon>Ecdysozoa</taxon>
        <taxon>Arthropoda</taxon>
        <taxon>Crustacea</taxon>
        <taxon>Oligostraca</taxon>
        <taxon>Ostracoda</taxon>
        <taxon>Podocopa</taxon>
        <taxon>Podocopida</taxon>
        <taxon>Darwinulocopina</taxon>
        <taxon>Darwinuloidea</taxon>
        <taxon>Darwinulidae</taxon>
        <taxon>Darwinula</taxon>
    </lineage>
</organism>